<dbReference type="EMBL" id="CP047166">
    <property type="protein sequence ID" value="QRF67069.1"/>
    <property type="molecule type" value="Genomic_DNA"/>
</dbReference>
<protein>
    <submittedName>
        <fullName evidence="8">Lauroyl acyltransferase</fullName>
    </submittedName>
</protein>
<evidence type="ECO:0000256" key="5">
    <source>
        <dbReference type="ARBA" id="ARBA00023136"/>
    </source>
</evidence>
<dbReference type="CDD" id="cd07984">
    <property type="entry name" value="LPLAT_LABLAT-like"/>
    <property type="match status" value="1"/>
</dbReference>
<feature type="region of interest" description="Disordered" evidence="7">
    <location>
        <begin position="1"/>
        <end position="25"/>
    </location>
</feature>
<evidence type="ECO:0000256" key="4">
    <source>
        <dbReference type="ARBA" id="ARBA00022679"/>
    </source>
</evidence>
<sequence length="319" mass="35039">MTAKPQAPAKKARSAAAPRGGWQDRSSNAALSTAIVLLRLLPVRPRLALTSWLVRRLLAPALGYHARVEANLDHVWPETPPARKTAIAEAAIDNLARALVENYDPAEMLKRGAAYPVTGPGLAAFEAARAEGRPVILLTGHYGSPICARSALVARGHRVAGLLRPMANPYANARYIQNYRDVCEPVFEQGPAGLKALLKHVRSGGILAMAFDVFESTGPALDFLGQPAPTSLAPAEIAVKTGALLLPYFGIRRADRYGFDTVIEEPIPHGDPRDMMQEATRRLEARIKADPGQWLWTHRRWKPRRQEKRRRKAEAQASR</sequence>
<evidence type="ECO:0000256" key="1">
    <source>
        <dbReference type="ARBA" id="ARBA00004533"/>
    </source>
</evidence>
<reference evidence="8 9" key="1">
    <citation type="submission" date="2019-12" db="EMBL/GenBank/DDBJ databases">
        <title>Complete Genome Sequence of a Quorum-Sensing Bacterium,Rhodobacteraceae bacterium C31, Isolated from a marine microalgae symbiotic bacteria.</title>
        <authorList>
            <person name="Zhang Y."/>
        </authorList>
    </citation>
    <scope>NUCLEOTIDE SEQUENCE [LARGE SCALE GENOMIC DNA]</scope>
    <source>
        <strain evidence="8 9">C31</strain>
    </source>
</reference>
<dbReference type="PANTHER" id="PTHR30606:SF10">
    <property type="entry name" value="PHOSPHATIDYLINOSITOL MANNOSIDE ACYLTRANSFERASE"/>
    <property type="match status" value="1"/>
</dbReference>
<evidence type="ECO:0000256" key="3">
    <source>
        <dbReference type="ARBA" id="ARBA00022519"/>
    </source>
</evidence>
<evidence type="ECO:0000313" key="8">
    <source>
        <dbReference type="EMBL" id="QRF67069.1"/>
    </source>
</evidence>
<name>A0ABX7F999_9RHOB</name>
<comment type="subcellular location">
    <subcellularLocation>
        <location evidence="1">Cell inner membrane</location>
    </subcellularLocation>
</comment>
<keyword evidence="3" id="KW-0997">Cell inner membrane</keyword>
<evidence type="ECO:0000256" key="6">
    <source>
        <dbReference type="ARBA" id="ARBA00023315"/>
    </source>
</evidence>
<feature type="compositionally biased region" description="Low complexity" evidence="7">
    <location>
        <begin position="1"/>
        <end position="18"/>
    </location>
</feature>
<evidence type="ECO:0000256" key="7">
    <source>
        <dbReference type="SAM" id="MobiDB-lite"/>
    </source>
</evidence>
<keyword evidence="6 8" id="KW-0012">Acyltransferase</keyword>
<dbReference type="Pfam" id="PF03279">
    <property type="entry name" value="Lip_A_acyltrans"/>
    <property type="match status" value="1"/>
</dbReference>
<accession>A0ABX7F999</accession>
<gene>
    <name evidence="8" type="ORF">GQA70_12545</name>
</gene>
<evidence type="ECO:0000313" key="9">
    <source>
        <dbReference type="Proteomes" id="UP000596387"/>
    </source>
</evidence>
<proteinExistence type="predicted"/>
<keyword evidence="9" id="KW-1185">Reference proteome</keyword>
<dbReference type="RefSeq" id="WP_023849652.1">
    <property type="nucleotide sequence ID" value="NZ_CP047166.1"/>
</dbReference>
<dbReference type="Proteomes" id="UP000596387">
    <property type="component" value="Chromosome"/>
</dbReference>
<feature type="compositionally biased region" description="Basic residues" evidence="7">
    <location>
        <begin position="299"/>
        <end position="312"/>
    </location>
</feature>
<keyword evidence="2" id="KW-1003">Cell membrane</keyword>
<dbReference type="InterPro" id="IPR004960">
    <property type="entry name" value="LipA_acyltrans"/>
</dbReference>
<keyword evidence="4" id="KW-0808">Transferase</keyword>
<dbReference type="PANTHER" id="PTHR30606">
    <property type="entry name" value="LIPID A BIOSYNTHESIS LAUROYL ACYLTRANSFERASE"/>
    <property type="match status" value="1"/>
</dbReference>
<keyword evidence="5" id="KW-0472">Membrane</keyword>
<dbReference type="GO" id="GO:0016746">
    <property type="term" value="F:acyltransferase activity"/>
    <property type="evidence" value="ECO:0007669"/>
    <property type="project" value="UniProtKB-KW"/>
</dbReference>
<feature type="region of interest" description="Disordered" evidence="7">
    <location>
        <begin position="299"/>
        <end position="319"/>
    </location>
</feature>
<evidence type="ECO:0000256" key="2">
    <source>
        <dbReference type="ARBA" id="ARBA00022475"/>
    </source>
</evidence>
<organism evidence="8 9">
    <name type="scientific">Ponticoccus alexandrii</name>
    <dbReference type="NCBI Taxonomy" id="1943633"/>
    <lineage>
        <taxon>Bacteria</taxon>
        <taxon>Pseudomonadati</taxon>
        <taxon>Pseudomonadota</taxon>
        <taxon>Alphaproteobacteria</taxon>
        <taxon>Rhodobacterales</taxon>
        <taxon>Roseobacteraceae</taxon>
        <taxon>Ponticoccus</taxon>
    </lineage>
</organism>